<dbReference type="GO" id="GO:0004069">
    <property type="term" value="F:L-aspartate:2-oxoglutarate aminotransferase activity"/>
    <property type="evidence" value="ECO:0007669"/>
    <property type="project" value="InterPro"/>
</dbReference>
<dbReference type="SUPFAM" id="SSF51735">
    <property type="entry name" value="NAD(P)-binding Rossmann-fold domains"/>
    <property type="match status" value="1"/>
</dbReference>
<dbReference type="Pfam" id="PF21078">
    <property type="entry name" value="GDH_HM3"/>
    <property type="match status" value="1"/>
</dbReference>
<dbReference type="Pfam" id="PF05088">
    <property type="entry name" value="Bac_GDH_CD"/>
    <property type="match status" value="1"/>
</dbReference>
<feature type="domain" description="NAD-glutamate dehydrogenase N-terminal ACT1" evidence="4">
    <location>
        <begin position="70"/>
        <end position="209"/>
    </location>
</feature>
<dbReference type="Pfam" id="PF21076">
    <property type="entry name" value="GDH_ACT2"/>
    <property type="match status" value="1"/>
</dbReference>
<dbReference type="GO" id="GO:0004352">
    <property type="term" value="F:glutamate dehydrogenase (NAD+) activity"/>
    <property type="evidence" value="ECO:0007669"/>
    <property type="project" value="InterPro"/>
</dbReference>
<feature type="domain" description="NAD-glutamate dehydrogenase catalytic" evidence="2">
    <location>
        <begin position="769"/>
        <end position="1269"/>
    </location>
</feature>
<dbReference type="PANTHER" id="PTHR43403">
    <property type="entry name" value="NAD-SPECIFIC GLUTAMATE DEHYDROGENASE"/>
    <property type="match status" value="1"/>
</dbReference>
<comment type="caution">
    <text evidence="7">The sequence shown here is derived from an EMBL/GenBank/DDBJ whole genome shotgun (WGS) entry which is preliminary data.</text>
</comment>
<sequence>MAVADEAATETDPNTDPELDLPQGPGLALTGRLGASGEDGELDEPLPNGERLVAQAVEVAGDDHATASLVGRFWRFAPDEELVGLSASEMHDAAVAHRELAAVRLPGELKLAITPPVGTQCHTVVQIVTDDMPFLVDSVIALLTAHQLQVHLLVHPLIVVRREPLGAMAELAADVEPDDAIDGDLVESWIRIEIDPIRRDDAREQLHNEVRRVLTDVRDAVEDWPRMRQRALVIADELAAGRGSKTPLPVPDKDLTDSIELLKWLAHDHFTFLGYREYRLDNDVLMAVPGTGLGILRGDSRPRQLATMTPEAYQRALEKRLLVITKANSRATVHRSAYLDYIGVKSFDDDGNVVGERRFLGLFSSSAYRTSVRELPVVKRKVTEVLDRSGLSPRGHSGKDLLQILETYPRDELFQIKTDDLYEAVIGVLRMAGRRQLRLFLRRDGYGRFISCLIYLPRDRFTTGNRLRMQEILLRELNGIGVDYTTRVTERMLARVHFIVRTDPGDPPGPVEPNHLAELLADATRMWDDDFSLVLERKLGEEPARDLFGRYANAYPDSYKDGHTPYEGMQDLAKLELLEEEGQLEMHLYRKRHPGKSGRPEPDDHDVRFKVYRYGEPMMLSAVLPVLHSLGVQVVDERPYEIRRNDGTIYLYDFGLQPPAAHRELAEVRPQVENAFAAAWRGEAEVDGFNELVLRAGLTWRQVVVLRAYAKYLRQAGSVFSQRYLESTFIAYPEIARLMVTLFETRFSPRLEAGEGERTRLAGDLVDRITGLLDGVDSLDQDRILRSYLTLVQATLRTSFFQRGPDGRPKSYVAFKLDPQAIPDLPQPRPKYEIFVYSPRFEGVHLRFGAVARGGLRWSDRREDFRTEVLGLVKAQMVKNAVIVPVGAKGGFVLKQKPGDRDEAVECYKRFITALLDVTDNIHSGKIIPPRDVVRHDGDDPYLVVAADKGTATFSDIANEISVGKEFWLGDAFASGGSAGYDHKKMGITARGAWESVKKHFRELASGTDERGRDFGLDTQTEDFTVVGVGDMSGDVFGNGMLLSEHIRLVAAFDHRHIFLDPDPDAAVSYAERRRLFDLPRSSWADYNPDLISAGGGVFPRTAKSIPVTPQVRAALDLGEASAVSPADLMRAILRAPVDLLFNGGIGTYVKAVTESHADVGDKTNDAIRINGSQLRVKVVGEGGNLGLTQRGRIEFARTGGRIYTDFIDNTAGVDCSDHEVNIKILLGGAVAAGEMTIPERDELLAAMTDEVAALVLRDNYEQAAALSNARSQAHSLLPVHRRMLTALEESGQLNRELEALPTDAELASRYEAGEGLTAPEFAVLLAYVKISLEREVLADELVDESWTTGVLSRYFPTPLRERFAAGMAGHRLRREIISTALVNEVVNRGGTSFVFRAMEESGASAADVIRAYVVIRDAYGLPEIWAAAEALDNQVPTAAQTLVFLEGRRLLDRAVRWLVSTRRSPIDVSGAVAELAPGVQALLPQLPSVLVGIERRSMDEHVATLVDKGVPMALAERVTWVNYGFGLLDVLTAGSATGRDPAEVARVYFVLSARFRIDQLLSHISKLPRGDRWQTLARMALRYDLYAALAALTIEVLQSTPAEHSAEDRVSEWEHVNAASIARASNAMGNVDDTPADLAALSVLLRQIRTLVKTSSAPSRP</sequence>
<evidence type="ECO:0000313" key="7">
    <source>
        <dbReference type="EMBL" id="GIE93797.1"/>
    </source>
</evidence>
<dbReference type="PANTHER" id="PTHR43403:SF1">
    <property type="entry name" value="NAD-SPECIFIC GLUTAMATE DEHYDROGENASE"/>
    <property type="match status" value="1"/>
</dbReference>
<dbReference type="GO" id="GO:0006538">
    <property type="term" value="P:L-glutamate catabolic process"/>
    <property type="evidence" value="ECO:0007669"/>
    <property type="project" value="InterPro"/>
</dbReference>
<dbReference type="InterPro" id="IPR049058">
    <property type="entry name" value="NAD_Glu_DH_HM2"/>
</dbReference>
<dbReference type="SUPFAM" id="SSF53223">
    <property type="entry name" value="Aminoacid dehydrogenase-like, N-terminal domain"/>
    <property type="match status" value="1"/>
</dbReference>
<dbReference type="Pfam" id="PF21077">
    <property type="entry name" value="GDH_ACT3"/>
    <property type="match status" value="1"/>
</dbReference>
<dbReference type="Pfam" id="PF21074">
    <property type="entry name" value="GDH_C"/>
    <property type="match status" value="1"/>
</dbReference>
<dbReference type="Pfam" id="PF21073">
    <property type="entry name" value="GDH_HM1"/>
    <property type="match status" value="1"/>
</dbReference>
<evidence type="ECO:0000259" key="6">
    <source>
        <dbReference type="Pfam" id="PF21077"/>
    </source>
</evidence>
<evidence type="ECO:0000313" key="8">
    <source>
        <dbReference type="Proteomes" id="UP000636960"/>
    </source>
</evidence>
<keyword evidence="8" id="KW-1185">Reference proteome</keyword>
<proteinExistence type="predicted"/>
<reference evidence="7" key="1">
    <citation type="submission" date="2021-01" db="EMBL/GenBank/DDBJ databases">
        <title>Whole genome shotgun sequence of Actinoplanes rishiriensis NBRC 108556.</title>
        <authorList>
            <person name="Komaki H."/>
            <person name="Tamura T."/>
        </authorList>
    </citation>
    <scope>NUCLEOTIDE SEQUENCE</scope>
    <source>
        <strain evidence="7">NBRC 108556</strain>
    </source>
</reference>
<dbReference type="Pfam" id="PF21075">
    <property type="entry name" value="GDH_ACT1"/>
    <property type="match status" value="1"/>
</dbReference>
<feature type="region of interest" description="Disordered" evidence="1">
    <location>
        <begin position="1"/>
        <end position="46"/>
    </location>
</feature>
<feature type="domain" description="NAD-glutamate dehydrogenase ACT2" evidence="5">
    <location>
        <begin position="438"/>
        <end position="528"/>
    </location>
</feature>
<dbReference type="InterPro" id="IPR049056">
    <property type="entry name" value="NAD_Glu_DH_HM3"/>
</dbReference>
<dbReference type="InterPro" id="IPR048381">
    <property type="entry name" value="GDH_C"/>
</dbReference>
<dbReference type="Proteomes" id="UP000636960">
    <property type="component" value="Unassembled WGS sequence"/>
</dbReference>
<dbReference type="PIRSF" id="PIRSF036761">
    <property type="entry name" value="GDH_Mll4104"/>
    <property type="match status" value="1"/>
</dbReference>
<evidence type="ECO:0000259" key="2">
    <source>
        <dbReference type="Pfam" id="PF05088"/>
    </source>
</evidence>
<dbReference type="InterPro" id="IPR007780">
    <property type="entry name" value="NAD_Glu_DH_bac"/>
</dbReference>
<feature type="domain" description="NAD-glutamate dehydrogenase ACT3" evidence="6">
    <location>
        <begin position="584"/>
        <end position="661"/>
    </location>
</feature>
<dbReference type="InterPro" id="IPR036291">
    <property type="entry name" value="NAD(P)-bd_dom_sf"/>
</dbReference>
<dbReference type="EMBL" id="BOMV01000007">
    <property type="protein sequence ID" value="GIE93797.1"/>
    <property type="molecule type" value="Genomic_DNA"/>
</dbReference>
<accession>A0A919JUS3</accession>
<dbReference type="InterPro" id="IPR028971">
    <property type="entry name" value="NAD-GDH_cat"/>
</dbReference>
<name>A0A919JUS3_9ACTN</name>
<organism evidence="7 8">
    <name type="scientific">Paractinoplanes rishiriensis</name>
    <dbReference type="NCBI Taxonomy" id="1050105"/>
    <lineage>
        <taxon>Bacteria</taxon>
        <taxon>Bacillati</taxon>
        <taxon>Actinomycetota</taxon>
        <taxon>Actinomycetes</taxon>
        <taxon>Micromonosporales</taxon>
        <taxon>Micromonosporaceae</taxon>
        <taxon>Paractinoplanes</taxon>
    </lineage>
</organism>
<dbReference type="RefSeq" id="WP_203780086.1">
    <property type="nucleotide sequence ID" value="NZ_BOMV01000007.1"/>
</dbReference>
<dbReference type="InterPro" id="IPR046346">
    <property type="entry name" value="Aminoacid_DH-like_N_sf"/>
</dbReference>
<dbReference type="InterPro" id="IPR024727">
    <property type="entry name" value="NAD_Glu_DH_N_ACT1"/>
</dbReference>
<feature type="domain" description="NAD-specific glutamate dehydrogenase C-terminal" evidence="3">
    <location>
        <begin position="1314"/>
        <end position="1650"/>
    </location>
</feature>
<dbReference type="InterPro" id="IPR049064">
    <property type="entry name" value="NAD_Glu_DH_ACT3"/>
</dbReference>
<evidence type="ECO:0000259" key="5">
    <source>
        <dbReference type="Pfam" id="PF21076"/>
    </source>
</evidence>
<dbReference type="InterPro" id="IPR049059">
    <property type="entry name" value="NAD_Glu_DH_HM1"/>
</dbReference>
<evidence type="ECO:0000256" key="1">
    <source>
        <dbReference type="SAM" id="MobiDB-lite"/>
    </source>
</evidence>
<dbReference type="Gene3D" id="3.40.50.720">
    <property type="entry name" value="NAD(P)-binding Rossmann-like Domain"/>
    <property type="match status" value="1"/>
</dbReference>
<feature type="compositionally biased region" description="Acidic residues" evidence="1">
    <location>
        <begin position="7"/>
        <end position="19"/>
    </location>
</feature>
<gene>
    <name evidence="7" type="ORF">Ari01nite_12620</name>
</gene>
<evidence type="ECO:0000259" key="4">
    <source>
        <dbReference type="Pfam" id="PF21075"/>
    </source>
</evidence>
<dbReference type="InterPro" id="IPR049062">
    <property type="entry name" value="NAD_Glu_DH_ACT2"/>
</dbReference>
<protein>
    <submittedName>
        <fullName evidence="7">NAD-glutamate dehydrogenase</fullName>
    </submittedName>
</protein>
<evidence type="ECO:0000259" key="3">
    <source>
        <dbReference type="Pfam" id="PF21074"/>
    </source>
</evidence>
<dbReference type="Pfam" id="PF21079">
    <property type="entry name" value="GDH_HM2"/>
    <property type="match status" value="1"/>
</dbReference>